<feature type="non-terminal residue" evidence="1">
    <location>
        <position position="55"/>
    </location>
</feature>
<name>A0A381VVD5_9ZZZZ</name>
<evidence type="ECO:0000313" key="1">
    <source>
        <dbReference type="EMBL" id="SVA43728.1"/>
    </source>
</evidence>
<proteinExistence type="predicted"/>
<gene>
    <name evidence="1" type="ORF">METZ01_LOCUS96582</name>
</gene>
<organism evidence="1">
    <name type="scientific">marine metagenome</name>
    <dbReference type="NCBI Taxonomy" id="408172"/>
    <lineage>
        <taxon>unclassified sequences</taxon>
        <taxon>metagenomes</taxon>
        <taxon>ecological metagenomes</taxon>
    </lineage>
</organism>
<protein>
    <submittedName>
        <fullName evidence="1">Uncharacterized protein</fullName>
    </submittedName>
</protein>
<accession>A0A381VVD5</accession>
<reference evidence="1" key="1">
    <citation type="submission" date="2018-05" db="EMBL/GenBank/DDBJ databases">
        <authorList>
            <person name="Lanie J.A."/>
            <person name="Ng W.-L."/>
            <person name="Kazmierczak K.M."/>
            <person name="Andrzejewski T.M."/>
            <person name="Davidsen T.M."/>
            <person name="Wayne K.J."/>
            <person name="Tettelin H."/>
            <person name="Glass J.I."/>
            <person name="Rusch D."/>
            <person name="Podicherti R."/>
            <person name="Tsui H.-C.T."/>
            <person name="Winkler M.E."/>
        </authorList>
    </citation>
    <scope>NUCLEOTIDE SEQUENCE</scope>
</reference>
<dbReference type="AlphaFoldDB" id="A0A381VVD5"/>
<dbReference type="EMBL" id="UINC01009765">
    <property type="protein sequence ID" value="SVA43728.1"/>
    <property type="molecule type" value="Genomic_DNA"/>
</dbReference>
<sequence>MSLCIILLLLLKLNNIMNVCLIGYNLTNFVTALALIKKSFTVDILYEKIRKRTKT</sequence>